<name>A0A109UX15_9SACH</name>
<sequence>MKGLTEGLELADFVGATLRVQVSAERILEGVLVAIDHHCNQLLDKVKEQNKGTVRELGLVSVPWDSVMSIKISTDQIKEIGNRKVALSQAIV</sequence>
<dbReference type="InterPro" id="IPR001163">
    <property type="entry name" value="Sm_dom_euk/arc"/>
</dbReference>
<feature type="domain" description="Sm" evidence="1">
    <location>
        <begin position="8"/>
        <end position="72"/>
    </location>
</feature>
<dbReference type="SMART" id="SM00651">
    <property type="entry name" value="Sm"/>
    <property type="match status" value="1"/>
</dbReference>
<dbReference type="AlphaFoldDB" id="A0A109UX15"/>
<dbReference type="EMBL" id="CP014244">
    <property type="protein sequence ID" value="AMD20626.1"/>
    <property type="molecule type" value="Genomic_DNA"/>
</dbReference>
<dbReference type="GeneID" id="28723880"/>
<dbReference type="GO" id="GO:0031417">
    <property type="term" value="C:NatC complex"/>
    <property type="evidence" value="ECO:0007669"/>
    <property type="project" value="InterPro"/>
</dbReference>
<evidence type="ECO:0000313" key="3">
    <source>
        <dbReference type="Proteomes" id="UP000243052"/>
    </source>
</evidence>
<keyword evidence="3" id="KW-1185">Reference proteome</keyword>
<dbReference type="STRING" id="45286.A0A109UX15"/>
<dbReference type="SUPFAM" id="SSF50182">
    <property type="entry name" value="Sm-like ribonucleoproteins"/>
    <property type="match status" value="1"/>
</dbReference>
<protein>
    <submittedName>
        <fullName evidence="2">HDL118Cp</fullName>
    </submittedName>
</protein>
<dbReference type="Gene3D" id="2.30.30.100">
    <property type="match status" value="1"/>
</dbReference>
<proteinExistence type="predicted"/>
<dbReference type="RefSeq" id="XP_017987622.1">
    <property type="nucleotide sequence ID" value="XM_018131800.1"/>
</dbReference>
<dbReference type="CDD" id="cd06168">
    <property type="entry name" value="LSMD1"/>
    <property type="match status" value="1"/>
</dbReference>
<dbReference type="Proteomes" id="UP000243052">
    <property type="component" value="Chromosome iv"/>
</dbReference>
<accession>A0A109UX15</accession>
<dbReference type="InterPro" id="IPR034110">
    <property type="entry name" value="LSMD1_Sm"/>
</dbReference>
<gene>
    <name evidence="2" type="ORF">AW171_hschr42527</name>
</gene>
<dbReference type="OrthoDB" id="368909at2759"/>
<reference evidence="2 3" key="1">
    <citation type="submission" date="2016-01" db="EMBL/GenBank/DDBJ databases">
        <title>Genome sequence of the yeast Holleya sinecauda.</title>
        <authorList>
            <person name="Dietrich F.S."/>
        </authorList>
    </citation>
    <scope>NUCLEOTIDE SEQUENCE [LARGE SCALE GENOMIC DNA]</scope>
    <source>
        <strain evidence="2 3">ATCC 58844</strain>
    </source>
</reference>
<organism evidence="2 3">
    <name type="scientific">Eremothecium sinecaudum</name>
    <dbReference type="NCBI Taxonomy" id="45286"/>
    <lineage>
        <taxon>Eukaryota</taxon>
        <taxon>Fungi</taxon>
        <taxon>Dikarya</taxon>
        <taxon>Ascomycota</taxon>
        <taxon>Saccharomycotina</taxon>
        <taxon>Saccharomycetes</taxon>
        <taxon>Saccharomycetales</taxon>
        <taxon>Saccharomycetaceae</taxon>
        <taxon>Eremothecium</taxon>
    </lineage>
</organism>
<evidence type="ECO:0000313" key="2">
    <source>
        <dbReference type="EMBL" id="AMD20626.1"/>
    </source>
</evidence>
<dbReference type="Pfam" id="PF01423">
    <property type="entry name" value="LSM"/>
    <property type="match status" value="1"/>
</dbReference>
<evidence type="ECO:0000259" key="1">
    <source>
        <dbReference type="SMART" id="SM00651"/>
    </source>
</evidence>
<dbReference type="InterPro" id="IPR010920">
    <property type="entry name" value="LSM_dom_sf"/>
</dbReference>